<dbReference type="AlphaFoldDB" id="A0AA39MJ24"/>
<reference evidence="4" key="1">
    <citation type="submission" date="2023-06" db="EMBL/GenBank/DDBJ databases">
        <authorList>
            <consortium name="Lawrence Berkeley National Laboratory"/>
            <person name="Ahrendt S."/>
            <person name="Sahu N."/>
            <person name="Indic B."/>
            <person name="Wong-Bajracharya J."/>
            <person name="Merenyi Z."/>
            <person name="Ke H.-M."/>
            <person name="Monk M."/>
            <person name="Kocsube S."/>
            <person name="Drula E."/>
            <person name="Lipzen A."/>
            <person name="Balint B."/>
            <person name="Henrissat B."/>
            <person name="Andreopoulos B."/>
            <person name="Martin F.M."/>
            <person name="Harder C.B."/>
            <person name="Rigling D."/>
            <person name="Ford K.L."/>
            <person name="Foster G.D."/>
            <person name="Pangilinan J."/>
            <person name="Papanicolaou A."/>
            <person name="Barry K."/>
            <person name="LaButti K."/>
            <person name="Viragh M."/>
            <person name="Koriabine M."/>
            <person name="Yan M."/>
            <person name="Riley R."/>
            <person name="Champramary S."/>
            <person name="Plett K.L."/>
            <person name="Tsai I.J."/>
            <person name="Slot J."/>
            <person name="Sipos G."/>
            <person name="Plett J."/>
            <person name="Nagy L.G."/>
            <person name="Grigoriev I.V."/>
        </authorList>
    </citation>
    <scope>NUCLEOTIDE SEQUENCE</scope>
    <source>
        <strain evidence="4">FPL87.14</strain>
    </source>
</reference>
<dbReference type="GO" id="GO:0022857">
    <property type="term" value="F:transmembrane transporter activity"/>
    <property type="evidence" value="ECO:0007669"/>
    <property type="project" value="InterPro"/>
</dbReference>
<feature type="transmembrane region" description="Helical" evidence="3">
    <location>
        <begin position="222"/>
        <end position="244"/>
    </location>
</feature>
<dbReference type="SUPFAM" id="SSF103473">
    <property type="entry name" value="MFS general substrate transporter"/>
    <property type="match status" value="1"/>
</dbReference>
<feature type="transmembrane region" description="Helical" evidence="3">
    <location>
        <begin position="139"/>
        <end position="159"/>
    </location>
</feature>
<keyword evidence="3" id="KW-1133">Transmembrane helix</keyword>
<comment type="caution">
    <text evidence="4">The sequence shown here is derived from an EMBL/GenBank/DDBJ whole genome shotgun (WGS) entry which is preliminary data.</text>
</comment>
<feature type="transmembrane region" description="Helical" evidence="3">
    <location>
        <begin position="180"/>
        <end position="202"/>
    </location>
</feature>
<dbReference type="Gene3D" id="1.20.1250.20">
    <property type="entry name" value="MFS general substrate transporter like domains"/>
    <property type="match status" value="1"/>
</dbReference>
<proteinExistence type="inferred from homology"/>
<keyword evidence="5" id="KW-1185">Reference proteome</keyword>
<dbReference type="Proteomes" id="UP001175226">
    <property type="component" value="Unassembled WGS sequence"/>
</dbReference>
<sequence>MVFHVHDITTPVQFDILNSWIRSFNAFLLISGGVVAGRLYDCGHFYPLLYGGCLLTVFSLFMLSLAKPDHYYQVFLTHGLSTGISGGLTYVPSVVIISQYFSKKRALAMMIIASGASFSTIIHPLMLNSTLTGHLGFGNAVRASAGLEGGLLLITCLIMRTRIPVEKKASVGSKNLLRHLWADWAYVFTVFGLLVFSIGFYFPQFYLQLDATTHNLNKDFLFYSVSHRSIIYEVFSFPALTCYFELLQVDNMITVAMGICAAVVFGMIGLSSIASVVLIAIFYGFFAGSFVALTGPVLVLLSTDLSELGVRMGIAYFFSGTPIGGALLTQRYIWWRPAVFSAVSDVQKLIEKTSSEGSLVQITSLVGSASFVAMVLVLHY</sequence>
<organism evidence="4 5">
    <name type="scientific">Armillaria borealis</name>
    <dbReference type="NCBI Taxonomy" id="47425"/>
    <lineage>
        <taxon>Eukaryota</taxon>
        <taxon>Fungi</taxon>
        <taxon>Dikarya</taxon>
        <taxon>Basidiomycota</taxon>
        <taxon>Agaricomycotina</taxon>
        <taxon>Agaricomycetes</taxon>
        <taxon>Agaricomycetidae</taxon>
        <taxon>Agaricales</taxon>
        <taxon>Marasmiineae</taxon>
        <taxon>Physalacriaceae</taxon>
        <taxon>Armillaria</taxon>
    </lineage>
</organism>
<feature type="transmembrane region" description="Helical" evidence="3">
    <location>
        <begin position="20"/>
        <end position="40"/>
    </location>
</feature>
<feature type="transmembrane region" description="Helical" evidence="3">
    <location>
        <begin position="107"/>
        <end position="127"/>
    </location>
</feature>
<feature type="transmembrane region" description="Helical" evidence="3">
    <location>
        <begin position="251"/>
        <end position="270"/>
    </location>
</feature>
<name>A0AA39MJ24_9AGAR</name>
<feature type="transmembrane region" description="Helical" evidence="3">
    <location>
        <begin position="359"/>
        <end position="378"/>
    </location>
</feature>
<feature type="transmembrane region" description="Helical" evidence="3">
    <location>
        <begin position="313"/>
        <end position="334"/>
    </location>
</feature>
<evidence type="ECO:0000256" key="1">
    <source>
        <dbReference type="ARBA" id="ARBA00004141"/>
    </source>
</evidence>
<dbReference type="Pfam" id="PF07690">
    <property type="entry name" value="MFS_1"/>
    <property type="match status" value="1"/>
</dbReference>
<feature type="transmembrane region" description="Helical" evidence="3">
    <location>
        <begin position="72"/>
        <end position="95"/>
    </location>
</feature>
<feature type="transmembrane region" description="Helical" evidence="3">
    <location>
        <begin position="276"/>
        <end position="301"/>
    </location>
</feature>
<keyword evidence="3" id="KW-0812">Transmembrane</keyword>
<feature type="transmembrane region" description="Helical" evidence="3">
    <location>
        <begin position="47"/>
        <end position="66"/>
    </location>
</feature>
<dbReference type="EMBL" id="JAUEPT010000062">
    <property type="protein sequence ID" value="KAK0435499.1"/>
    <property type="molecule type" value="Genomic_DNA"/>
</dbReference>
<comment type="subcellular location">
    <subcellularLocation>
        <location evidence="1">Membrane</location>
        <topology evidence="1">Multi-pass membrane protein</topology>
    </subcellularLocation>
</comment>
<evidence type="ECO:0000313" key="5">
    <source>
        <dbReference type="Proteomes" id="UP001175226"/>
    </source>
</evidence>
<dbReference type="PANTHER" id="PTHR11360:SF234">
    <property type="entry name" value="MFS-TYPE TRANSPORTER DBAD-RELATED"/>
    <property type="match status" value="1"/>
</dbReference>
<dbReference type="InterPro" id="IPR050327">
    <property type="entry name" value="Proton-linked_MCT"/>
</dbReference>
<accession>A0AA39MJ24</accession>
<protein>
    <submittedName>
        <fullName evidence="4">Major facilitator superfamily domain-containing protein</fullName>
    </submittedName>
</protein>
<dbReference type="InterPro" id="IPR011701">
    <property type="entry name" value="MFS"/>
</dbReference>
<gene>
    <name evidence="4" type="ORF">EV421DRAFT_1716607</name>
</gene>
<keyword evidence="3" id="KW-0472">Membrane</keyword>
<dbReference type="PANTHER" id="PTHR11360">
    <property type="entry name" value="MONOCARBOXYLATE TRANSPORTER"/>
    <property type="match status" value="1"/>
</dbReference>
<evidence type="ECO:0000313" key="4">
    <source>
        <dbReference type="EMBL" id="KAK0435499.1"/>
    </source>
</evidence>
<evidence type="ECO:0000256" key="2">
    <source>
        <dbReference type="ARBA" id="ARBA00006727"/>
    </source>
</evidence>
<comment type="similarity">
    <text evidence="2">Belongs to the major facilitator superfamily. Monocarboxylate porter (TC 2.A.1.13) family.</text>
</comment>
<evidence type="ECO:0000256" key="3">
    <source>
        <dbReference type="SAM" id="Phobius"/>
    </source>
</evidence>
<dbReference type="GO" id="GO:0016020">
    <property type="term" value="C:membrane"/>
    <property type="evidence" value="ECO:0007669"/>
    <property type="project" value="UniProtKB-SubCell"/>
</dbReference>
<dbReference type="InterPro" id="IPR036259">
    <property type="entry name" value="MFS_trans_sf"/>
</dbReference>